<proteinExistence type="inferred from homology"/>
<evidence type="ECO:0000313" key="10">
    <source>
        <dbReference type="EMBL" id="GMA42281.1"/>
    </source>
</evidence>
<dbReference type="InterPro" id="IPR051258">
    <property type="entry name" value="Diverse_Substrate_Transporter"/>
</dbReference>
<feature type="transmembrane region" description="Helical" evidence="8">
    <location>
        <begin position="187"/>
        <end position="205"/>
    </location>
</feature>
<gene>
    <name evidence="10" type="ORF">GCM10025883_43260</name>
</gene>
<evidence type="ECO:0000256" key="5">
    <source>
        <dbReference type="ARBA" id="ARBA00022989"/>
    </source>
</evidence>
<feature type="compositionally biased region" description="Basic residues" evidence="7">
    <location>
        <begin position="304"/>
        <end position="315"/>
    </location>
</feature>
<feature type="region of interest" description="Disordered" evidence="7">
    <location>
        <begin position="292"/>
        <end position="315"/>
    </location>
</feature>
<evidence type="ECO:0000256" key="1">
    <source>
        <dbReference type="ARBA" id="ARBA00004651"/>
    </source>
</evidence>
<evidence type="ECO:0000256" key="6">
    <source>
        <dbReference type="ARBA" id="ARBA00023136"/>
    </source>
</evidence>
<feature type="transmembrane region" description="Helical" evidence="8">
    <location>
        <begin position="245"/>
        <end position="264"/>
    </location>
</feature>
<dbReference type="Pfam" id="PF00892">
    <property type="entry name" value="EamA"/>
    <property type="match status" value="2"/>
</dbReference>
<feature type="transmembrane region" description="Helical" evidence="8">
    <location>
        <begin position="130"/>
        <end position="147"/>
    </location>
</feature>
<feature type="transmembrane region" description="Helical" evidence="8">
    <location>
        <begin position="270"/>
        <end position="288"/>
    </location>
</feature>
<comment type="caution">
    <text evidence="10">The sequence shown here is derived from an EMBL/GenBank/DDBJ whole genome shotgun (WGS) entry which is preliminary data.</text>
</comment>
<feature type="transmembrane region" description="Helical" evidence="8">
    <location>
        <begin position="39"/>
        <end position="56"/>
    </location>
</feature>
<protein>
    <submittedName>
        <fullName evidence="10">Transporter</fullName>
    </submittedName>
</protein>
<feature type="transmembrane region" description="Helical" evidence="8">
    <location>
        <begin position="106"/>
        <end position="123"/>
    </location>
</feature>
<dbReference type="PANTHER" id="PTHR42920">
    <property type="entry name" value="OS03G0707200 PROTEIN-RELATED"/>
    <property type="match status" value="1"/>
</dbReference>
<keyword evidence="6 8" id="KW-0472">Membrane</keyword>
<dbReference type="InterPro" id="IPR037185">
    <property type="entry name" value="EmrE-like"/>
</dbReference>
<reference evidence="11" key="1">
    <citation type="journal article" date="2019" name="Int. J. Syst. Evol. Microbiol.">
        <title>The Global Catalogue of Microorganisms (GCM) 10K type strain sequencing project: providing services to taxonomists for standard genome sequencing and annotation.</title>
        <authorList>
            <consortium name="The Broad Institute Genomics Platform"/>
            <consortium name="The Broad Institute Genome Sequencing Center for Infectious Disease"/>
            <person name="Wu L."/>
            <person name="Ma J."/>
        </authorList>
    </citation>
    <scope>NUCLEOTIDE SEQUENCE [LARGE SCALE GENOMIC DNA]</scope>
    <source>
        <strain evidence="11">NBRC 113072</strain>
    </source>
</reference>
<evidence type="ECO:0000259" key="9">
    <source>
        <dbReference type="Pfam" id="PF00892"/>
    </source>
</evidence>
<feature type="transmembrane region" description="Helical" evidence="8">
    <location>
        <begin position="76"/>
        <end position="94"/>
    </location>
</feature>
<feature type="domain" description="EamA" evidence="9">
    <location>
        <begin position="6"/>
        <end position="147"/>
    </location>
</feature>
<keyword evidence="11" id="KW-1185">Reference proteome</keyword>
<keyword evidence="4 8" id="KW-0812">Transmembrane</keyword>
<organism evidence="10 11">
    <name type="scientific">Mobilicoccus caccae</name>
    <dbReference type="NCBI Taxonomy" id="1859295"/>
    <lineage>
        <taxon>Bacteria</taxon>
        <taxon>Bacillati</taxon>
        <taxon>Actinomycetota</taxon>
        <taxon>Actinomycetes</taxon>
        <taxon>Micrococcales</taxon>
        <taxon>Dermatophilaceae</taxon>
        <taxon>Mobilicoccus</taxon>
    </lineage>
</organism>
<dbReference type="PANTHER" id="PTHR42920:SF5">
    <property type="entry name" value="EAMA DOMAIN-CONTAINING PROTEIN"/>
    <property type="match status" value="1"/>
</dbReference>
<feature type="domain" description="EamA" evidence="9">
    <location>
        <begin position="157"/>
        <end position="287"/>
    </location>
</feature>
<comment type="similarity">
    <text evidence="2">Belongs to the EamA transporter family.</text>
</comment>
<dbReference type="EMBL" id="BSUO01000001">
    <property type="protein sequence ID" value="GMA42281.1"/>
    <property type="molecule type" value="Genomic_DNA"/>
</dbReference>
<dbReference type="Proteomes" id="UP001157126">
    <property type="component" value="Unassembled WGS sequence"/>
</dbReference>
<evidence type="ECO:0000256" key="3">
    <source>
        <dbReference type="ARBA" id="ARBA00022475"/>
    </source>
</evidence>
<comment type="subcellular location">
    <subcellularLocation>
        <location evidence="1">Cell membrane</location>
        <topology evidence="1">Multi-pass membrane protein</topology>
    </subcellularLocation>
</comment>
<evidence type="ECO:0000256" key="7">
    <source>
        <dbReference type="SAM" id="MobiDB-lite"/>
    </source>
</evidence>
<dbReference type="SUPFAM" id="SSF103481">
    <property type="entry name" value="Multidrug resistance efflux transporter EmrE"/>
    <property type="match status" value="2"/>
</dbReference>
<evidence type="ECO:0000313" key="11">
    <source>
        <dbReference type="Proteomes" id="UP001157126"/>
    </source>
</evidence>
<dbReference type="Gene3D" id="1.10.3730.20">
    <property type="match status" value="1"/>
</dbReference>
<evidence type="ECO:0000256" key="8">
    <source>
        <dbReference type="SAM" id="Phobius"/>
    </source>
</evidence>
<evidence type="ECO:0000256" key="2">
    <source>
        <dbReference type="ARBA" id="ARBA00007362"/>
    </source>
</evidence>
<keyword evidence="5 8" id="KW-1133">Transmembrane helix</keyword>
<feature type="transmembrane region" description="Helical" evidence="8">
    <location>
        <begin position="217"/>
        <end position="238"/>
    </location>
</feature>
<sequence>MTPRLRGNLLLFLTAAIWGLAFVAQRVGAEHMGPFAFNGIRFGLGALSLLPVIVFFDHLRTARGGLGARRERTRAALLPGMAAGMILFTASWLQQWGLNWTTAGKAGFITGLYIVLVPIFGVFLRHRTGASTWVGALLALGGLYVLSVHGSLTPDPGDGLVLIGSLFWAAHILVVDRFTRLDALRFSAIQFATTSVLALVAALLFESDPFAGTGSALVPLFYGGVLSVGVAYTLQVFGQRDAAPAAAAIILSMEALFAALGGIIMLGEPLTWRELTGFSLMFAGILVSQRTPPNTTTRVPERPRRWRRRTHTARS</sequence>
<evidence type="ECO:0000256" key="4">
    <source>
        <dbReference type="ARBA" id="ARBA00022692"/>
    </source>
</evidence>
<accession>A0ABQ6IXI1</accession>
<dbReference type="RefSeq" id="WP_284305720.1">
    <property type="nucleotide sequence ID" value="NZ_BSUO01000001.1"/>
</dbReference>
<keyword evidence="3" id="KW-1003">Cell membrane</keyword>
<feature type="transmembrane region" description="Helical" evidence="8">
    <location>
        <begin position="159"/>
        <end position="175"/>
    </location>
</feature>
<name>A0ABQ6IXI1_9MICO</name>
<dbReference type="InterPro" id="IPR000620">
    <property type="entry name" value="EamA_dom"/>
</dbReference>